<evidence type="ECO:0000256" key="1">
    <source>
        <dbReference type="SAM" id="MobiDB-lite"/>
    </source>
</evidence>
<evidence type="ECO:0000313" key="4">
    <source>
        <dbReference type="Proteomes" id="UP000186074"/>
    </source>
</evidence>
<dbReference type="KEGG" id="alp:LPB137_10445"/>
<proteinExistence type="predicted"/>
<dbReference type="PROSITE" id="PS51318">
    <property type="entry name" value="TAT"/>
    <property type="match status" value="1"/>
</dbReference>
<accession>A0A1P8KNR0</accession>
<dbReference type="RefSeq" id="WP_076087763.1">
    <property type="nucleotide sequence ID" value="NZ_CP019070.1"/>
</dbReference>
<dbReference type="OrthoDB" id="9993896at2"/>
<protein>
    <recommendedName>
        <fullName evidence="5">Tat pathway signal protein</fullName>
    </recommendedName>
</protein>
<evidence type="ECO:0000313" key="3">
    <source>
        <dbReference type="EMBL" id="APW66234.1"/>
    </source>
</evidence>
<dbReference type="Proteomes" id="UP000186074">
    <property type="component" value="Chromosome"/>
</dbReference>
<dbReference type="STRING" id="1850254.LPB137_10445"/>
<reference evidence="3 4" key="1">
    <citation type="submission" date="2017-01" db="EMBL/GenBank/DDBJ databases">
        <title>Genome sequencing of Arcobacter sp. LPB0137.</title>
        <authorList>
            <person name="Lee G.-W."/>
            <person name="Yi H."/>
        </authorList>
    </citation>
    <scope>NUCLEOTIDE SEQUENCE [LARGE SCALE GENOMIC DNA]</scope>
    <source>
        <strain evidence="3 4">LPB0137</strain>
    </source>
</reference>
<organism evidence="3 4">
    <name type="scientific">Poseidonibacter parvus</name>
    <dbReference type="NCBI Taxonomy" id="1850254"/>
    <lineage>
        <taxon>Bacteria</taxon>
        <taxon>Pseudomonadati</taxon>
        <taxon>Campylobacterota</taxon>
        <taxon>Epsilonproteobacteria</taxon>
        <taxon>Campylobacterales</taxon>
        <taxon>Arcobacteraceae</taxon>
        <taxon>Poseidonibacter</taxon>
    </lineage>
</organism>
<dbReference type="AlphaFoldDB" id="A0A1P8KNR0"/>
<feature type="compositionally biased region" description="Polar residues" evidence="1">
    <location>
        <begin position="47"/>
        <end position="57"/>
    </location>
</feature>
<name>A0A1P8KNR0_9BACT</name>
<evidence type="ECO:0000256" key="2">
    <source>
        <dbReference type="SAM" id="SignalP"/>
    </source>
</evidence>
<feature type="region of interest" description="Disordered" evidence="1">
    <location>
        <begin position="47"/>
        <end position="68"/>
    </location>
</feature>
<sequence>MSKKTTNESRRAFLKKAAYVAPTVIALGAISNPTSAAASCISANCNEPSTTPSTIPGNNDEGGFKGSF</sequence>
<feature type="signal peptide" evidence="2">
    <location>
        <begin position="1"/>
        <end position="36"/>
    </location>
</feature>
<gene>
    <name evidence="3" type="ORF">LPB137_10445</name>
</gene>
<keyword evidence="2" id="KW-0732">Signal</keyword>
<keyword evidence="4" id="KW-1185">Reference proteome</keyword>
<evidence type="ECO:0008006" key="5">
    <source>
        <dbReference type="Google" id="ProtNLM"/>
    </source>
</evidence>
<dbReference type="EMBL" id="CP019070">
    <property type="protein sequence ID" value="APW66234.1"/>
    <property type="molecule type" value="Genomic_DNA"/>
</dbReference>
<dbReference type="InterPro" id="IPR006311">
    <property type="entry name" value="TAT_signal"/>
</dbReference>
<feature type="chain" id="PRO_5013088796" description="Tat pathway signal protein" evidence="2">
    <location>
        <begin position="37"/>
        <end position="68"/>
    </location>
</feature>